<dbReference type="Proteomes" id="UP000054560">
    <property type="component" value="Unassembled WGS sequence"/>
</dbReference>
<evidence type="ECO:0000313" key="2">
    <source>
        <dbReference type="Proteomes" id="UP000054560"/>
    </source>
</evidence>
<reference evidence="1 2" key="1">
    <citation type="submission" date="2011-02" db="EMBL/GenBank/DDBJ databases">
        <title>The Genome Sequence of Sphaeroforma arctica JP610.</title>
        <authorList>
            <consortium name="The Broad Institute Genome Sequencing Platform"/>
            <person name="Russ C."/>
            <person name="Cuomo C."/>
            <person name="Young S.K."/>
            <person name="Zeng Q."/>
            <person name="Gargeya S."/>
            <person name="Alvarado L."/>
            <person name="Berlin A."/>
            <person name="Chapman S.B."/>
            <person name="Chen Z."/>
            <person name="Freedman E."/>
            <person name="Gellesch M."/>
            <person name="Goldberg J."/>
            <person name="Griggs A."/>
            <person name="Gujja S."/>
            <person name="Heilman E."/>
            <person name="Heiman D."/>
            <person name="Howarth C."/>
            <person name="Mehta T."/>
            <person name="Neiman D."/>
            <person name="Pearson M."/>
            <person name="Roberts A."/>
            <person name="Saif S."/>
            <person name="Shea T."/>
            <person name="Shenoy N."/>
            <person name="Sisk P."/>
            <person name="Stolte C."/>
            <person name="Sykes S."/>
            <person name="White J."/>
            <person name="Yandava C."/>
            <person name="Burger G."/>
            <person name="Gray M.W."/>
            <person name="Holland P.W.H."/>
            <person name="King N."/>
            <person name="Lang F.B.F."/>
            <person name="Roger A.J."/>
            <person name="Ruiz-Trillo I."/>
            <person name="Haas B."/>
            <person name="Nusbaum C."/>
            <person name="Birren B."/>
        </authorList>
    </citation>
    <scope>NUCLEOTIDE SEQUENCE [LARGE SCALE GENOMIC DNA]</scope>
    <source>
        <strain evidence="1 2">JP610</strain>
    </source>
</reference>
<evidence type="ECO:0000313" key="1">
    <source>
        <dbReference type="EMBL" id="KNC72666.1"/>
    </source>
</evidence>
<keyword evidence="2" id="KW-1185">Reference proteome</keyword>
<dbReference type="EMBL" id="KQ246681">
    <property type="protein sequence ID" value="KNC72666.1"/>
    <property type="molecule type" value="Genomic_DNA"/>
</dbReference>
<sequence length="131" mass="14735">MNKWVREGKRQRDDCVTRETTFREHCYPLTLLRKVKLADGTDGEEIIEALAMPMQIFAAVGMPYRMYRGFVPCRPNFVKEVEGTGGVASMGTTVNDPENVLHLEKDFSLPTVDVCLCGYSKGAAGFPPRFR</sequence>
<accession>A0A0L0F7Z3</accession>
<proteinExistence type="predicted"/>
<gene>
    <name evidence="1" type="ORF">SARC_14771</name>
</gene>
<dbReference type="eggNOG" id="ENOG502SECE">
    <property type="taxonomic scope" value="Eukaryota"/>
</dbReference>
<dbReference type="GeneID" id="25915275"/>
<protein>
    <submittedName>
        <fullName evidence="1">Uncharacterized protein</fullName>
    </submittedName>
</protein>
<dbReference type="AlphaFoldDB" id="A0A0L0F7Z3"/>
<name>A0A0L0F7Z3_9EUKA</name>
<dbReference type="RefSeq" id="XP_014146568.1">
    <property type="nucleotide sequence ID" value="XM_014291093.1"/>
</dbReference>
<organism evidence="1 2">
    <name type="scientific">Sphaeroforma arctica JP610</name>
    <dbReference type="NCBI Taxonomy" id="667725"/>
    <lineage>
        <taxon>Eukaryota</taxon>
        <taxon>Ichthyosporea</taxon>
        <taxon>Ichthyophonida</taxon>
        <taxon>Sphaeroforma</taxon>
    </lineage>
</organism>